<dbReference type="Pfam" id="PF00107">
    <property type="entry name" value="ADH_zinc_N"/>
    <property type="match status" value="1"/>
</dbReference>
<dbReference type="AlphaFoldDB" id="A0A7I9VY02"/>
<dbReference type="InterPro" id="IPR020843">
    <property type="entry name" value="ER"/>
</dbReference>
<dbReference type="EMBL" id="BLKS01000001">
    <property type="protein sequence ID" value="GFG49918.1"/>
    <property type="molecule type" value="Genomic_DNA"/>
</dbReference>
<protein>
    <submittedName>
        <fullName evidence="2">Alcohol dehydrogenase</fullName>
    </submittedName>
</protein>
<gene>
    <name evidence="2" type="ORF">MAGR_13590</name>
</gene>
<dbReference type="Pfam" id="PF08240">
    <property type="entry name" value="ADH_N"/>
    <property type="match status" value="1"/>
</dbReference>
<dbReference type="PANTHER" id="PTHR45033:SF2">
    <property type="entry name" value="ZINC-TYPE ALCOHOL DEHYDROGENASE-LIKE PROTEIN C1773.06C"/>
    <property type="match status" value="1"/>
</dbReference>
<dbReference type="InterPro" id="IPR036291">
    <property type="entry name" value="NAD(P)-bd_dom_sf"/>
</dbReference>
<sequence>MGETMLRWELDGIGRDRLTLRSVGMPAPARGEVLVRVHAVALNHRDKMVIEMGRGLPLAFPFTPASDLAGTVVAVGDDVDRFEIGDDVISTCTPGWIDGVRPGDARTPPYRTLGGYYPGVLAEYVTAPQQWLVRAPATLTPAQACTLSCAGLTAWFAIVERGRVGPGQTVLVEGTGGVSLFGVQIAKACGATVIVSGSASKLDRAKAIGADHVIDRRSDDWVEEVLRLTGDHGADHVLEIVGGAHLKEAVAVTAVGGHILQIGALEGFEISAPVMPLMLKDITIHGIGTGHRRALEDLVASVDRNGLKPVIDTAYPMAEFPAALDHLDRGPFGKIVIDLT</sequence>
<evidence type="ECO:0000313" key="3">
    <source>
        <dbReference type="Proteomes" id="UP000465302"/>
    </source>
</evidence>
<dbReference type="SMART" id="SM00829">
    <property type="entry name" value="PKS_ER"/>
    <property type="match status" value="1"/>
</dbReference>
<proteinExistence type="predicted"/>
<dbReference type="InterPro" id="IPR013154">
    <property type="entry name" value="ADH-like_N"/>
</dbReference>
<dbReference type="GO" id="GO:0016491">
    <property type="term" value="F:oxidoreductase activity"/>
    <property type="evidence" value="ECO:0007669"/>
    <property type="project" value="InterPro"/>
</dbReference>
<accession>A0A7I9VY02</accession>
<dbReference type="CDD" id="cd08276">
    <property type="entry name" value="MDR7"/>
    <property type="match status" value="1"/>
</dbReference>
<dbReference type="InterPro" id="IPR011032">
    <property type="entry name" value="GroES-like_sf"/>
</dbReference>
<dbReference type="InterPro" id="IPR052711">
    <property type="entry name" value="Zinc_ADH-like"/>
</dbReference>
<dbReference type="Proteomes" id="UP000465302">
    <property type="component" value="Unassembled WGS sequence"/>
</dbReference>
<dbReference type="PANTHER" id="PTHR45033">
    <property type="match status" value="1"/>
</dbReference>
<name>A0A7I9VY02_MYCAG</name>
<organism evidence="2 3">
    <name type="scientific">Mycolicibacterium agri</name>
    <name type="common">Mycobacterium agri</name>
    <dbReference type="NCBI Taxonomy" id="36811"/>
    <lineage>
        <taxon>Bacteria</taxon>
        <taxon>Bacillati</taxon>
        <taxon>Actinomycetota</taxon>
        <taxon>Actinomycetes</taxon>
        <taxon>Mycobacteriales</taxon>
        <taxon>Mycobacteriaceae</taxon>
        <taxon>Mycolicibacterium</taxon>
    </lineage>
</organism>
<feature type="domain" description="Enoyl reductase (ER)" evidence="1">
    <location>
        <begin position="14"/>
        <end position="337"/>
    </location>
</feature>
<dbReference type="Gene3D" id="3.90.180.10">
    <property type="entry name" value="Medium-chain alcohol dehydrogenases, catalytic domain"/>
    <property type="match status" value="1"/>
</dbReference>
<dbReference type="SUPFAM" id="SSF50129">
    <property type="entry name" value="GroES-like"/>
    <property type="match status" value="1"/>
</dbReference>
<reference evidence="2 3" key="1">
    <citation type="journal article" date="2019" name="Emerg. Microbes Infect.">
        <title>Comprehensive subspecies identification of 175 nontuberculous mycobacteria species based on 7547 genomic profiles.</title>
        <authorList>
            <person name="Matsumoto Y."/>
            <person name="Kinjo T."/>
            <person name="Motooka D."/>
            <person name="Nabeya D."/>
            <person name="Jung N."/>
            <person name="Uechi K."/>
            <person name="Horii T."/>
            <person name="Iida T."/>
            <person name="Fujita J."/>
            <person name="Nakamura S."/>
        </authorList>
    </citation>
    <scope>NUCLEOTIDE SEQUENCE [LARGE SCALE GENOMIC DNA]</scope>
    <source>
        <strain evidence="2 3">JCM 6377</strain>
    </source>
</reference>
<dbReference type="SUPFAM" id="SSF51735">
    <property type="entry name" value="NAD(P)-binding Rossmann-fold domains"/>
    <property type="match status" value="1"/>
</dbReference>
<dbReference type="RefSeq" id="WP_234816082.1">
    <property type="nucleotide sequence ID" value="NZ_BLKS01000001.1"/>
</dbReference>
<evidence type="ECO:0000259" key="1">
    <source>
        <dbReference type="SMART" id="SM00829"/>
    </source>
</evidence>
<dbReference type="Gene3D" id="3.40.50.720">
    <property type="entry name" value="NAD(P)-binding Rossmann-like Domain"/>
    <property type="match status" value="1"/>
</dbReference>
<comment type="caution">
    <text evidence="2">The sequence shown here is derived from an EMBL/GenBank/DDBJ whole genome shotgun (WGS) entry which is preliminary data.</text>
</comment>
<dbReference type="InterPro" id="IPR013149">
    <property type="entry name" value="ADH-like_C"/>
</dbReference>
<evidence type="ECO:0000313" key="2">
    <source>
        <dbReference type="EMBL" id="GFG49918.1"/>
    </source>
</evidence>